<accession>A0A9Q1JMC6</accession>
<evidence type="ECO:0000313" key="2">
    <source>
        <dbReference type="Proteomes" id="UP001153076"/>
    </source>
</evidence>
<reference evidence="1" key="1">
    <citation type="submission" date="2022-04" db="EMBL/GenBank/DDBJ databases">
        <title>Carnegiea gigantea Genome sequencing and assembly v2.</title>
        <authorList>
            <person name="Copetti D."/>
            <person name="Sanderson M.J."/>
            <person name="Burquez A."/>
            <person name="Wojciechowski M.F."/>
        </authorList>
    </citation>
    <scope>NUCLEOTIDE SEQUENCE</scope>
    <source>
        <strain evidence="1">SGP5-SGP5p</strain>
        <tissue evidence="1">Aerial part</tissue>
    </source>
</reference>
<sequence>MPKGKSRGPGCGRGIVQSSSSGVFPPVYHTTAAATVTDLAAPRFSSRGSASIAAASSLSALTHEQMQQLLALLESSPSSLEPLIDKNLHNILLGYDKCTKQRSVILSDYVCHTAQAQNPLSSFIPSNGSYGPRGHAITPILISRDPYGTTTRPPSQDY</sequence>
<gene>
    <name evidence="1" type="ORF">Cgig2_013296</name>
</gene>
<keyword evidence="2" id="KW-1185">Reference proteome</keyword>
<dbReference type="EMBL" id="JAKOGI010001556">
    <property type="protein sequence ID" value="KAJ8425028.1"/>
    <property type="molecule type" value="Genomic_DNA"/>
</dbReference>
<evidence type="ECO:0000313" key="1">
    <source>
        <dbReference type="EMBL" id="KAJ8425028.1"/>
    </source>
</evidence>
<dbReference type="AlphaFoldDB" id="A0A9Q1JMC6"/>
<organism evidence="1 2">
    <name type="scientific">Carnegiea gigantea</name>
    <dbReference type="NCBI Taxonomy" id="171969"/>
    <lineage>
        <taxon>Eukaryota</taxon>
        <taxon>Viridiplantae</taxon>
        <taxon>Streptophyta</taxon>
        <taxon>Embryophyta</taxon>
        <taxon>Tracheophyta</taxon>
        <taxon>Spermatophyta</taxon>
        <taxon>Magnoliopsida</taxon>
        <taxon>eudicotyledons</taxon>
        <taxon>Gunneridae</taxon>
        <taxon>Pentapetalae</taxon>
        <taxon>Caryophyllales</taxon>
        <taxon>Cactineae</taxon>
        <taxon>Cactaceae</taxon>
        <taxon>Cactoideae</taxon>
        <taxon>Echinocereeae</taxon>
        <taxon>Carnegiea</taxon>
    </lineage>
</organism>
<comment type="caution">
    <text evidence="1">The sequence shown here is derived from an EMBL/GenBank/DDBJ whole genome shotgun (WGS) entry which is preliminary data.</text>
</comment>
<proteinExistence type="predicted"/>
<name>A0A9Q1JMC6_9CARY</name>
<dbReference type="Proteomes" id="UP001153076">
    <property type="component" value="Unassembled WGS sequence"/>
</dbReference>
<protein>
    <submittedName>
        <fullName evidence="1">Uncharacterized protein</fullName>
    </submittedName>
</protein>